<organism evidence="9 10">
    <name type="scientific">Hespellia stercorisuis DSM 15480</name>
    <dbReference type="NCBI Taxonomy" id="1121950"/>
    <lineage>
        <taxon>Bacteria</taxon>
        <taxon>Bacillati</taxon>
        <taxon>Bacillota</taxon>
        <taxon>Clostridia</taxon>
        <taxon>Lachnospirales</taxon>
        <taxon>Lachnospiraceae</taxon>
        <taxon>Hespellia</taxon>
    </lineage>
</organism>
<dbReference type="GO" id="GO:0061799">
    <property type="term" value="F:cyclic pyranopterin monophosphate synthase activity"/>
    <property type="evidence" value="ECO:0007669"/>
    <property type="project" value="UniProtKB-UniRule"/>
</dbReference>
<comment type="subunit">
    <text evidence="6">Homohexamer; trimer of dimers.</text>
</comment>
<feature type="binding site" evidence="6">
    <location>
        <begin position="112"/>
        <end position="113"/>
    </location>
    <ligand>
        <name>substrate</name>
    </ligand>
</feature>
<evidence type="ECO:0000259" key="8">
    <source>
        <dbReference type="Pfam" id="PF01967"/>
    </source>
</evidence>
<dbReference type="Pfam" id="PF01967">
    <property type="entry name" value="MoaC"/>
    <property type="match status" value="1"/>
</dbReference>
<accession>A0A1M6UE02</accession>
<dbReference type="PANTHER" id="PTHR22960">
    <property type="entry name" value="MOLYBDOPTERIN COFACTOR SYNTHESIS PROTEIN A"/>
    <property type="match status" value="1"/>
</dbReference>
<gene>
    <name evidence="6" type="primary">moaC</name>
    <name evidence="9" type="ORF">SAMN02745243_03477</name>
</gene>
<dbReference type="AlphaFoldDB" id="A0A1M6UE02"/>
<feature type="domain" description="Molybdopterin cofactor biosynthesis C (MoaC)" evidence="8">
    <location>
        <begin position="14"/>
        <end position="149"/>
    </location>
</feature>
<dbReference type="Proteomes" id="UP000184301">
    <property type="component" value="Unassembled WGS sequence"/>
</dbReference>
<evidence type="ECO:0000256" key="5">
    <source>
        <dbReference type="ARBA" id="ARBA00023239"/>
    </source>
</evidence>
<keyword evidence="10" id="KW-1185">Reference proteome</keyword>
<evidence type="ECO:0000256" key="3">
    <source>
        <dbReference type="ARBA" id="ARBA00012575"/>
    </source>
</evidence>
<evidence type="ECO:0000256" key="4">
    <source>
        <dbReference type="ARBA" id="ARBA00023150"/>
    </source>
</evidence>
<dbReference type="NCBIfam" id="NF006870">
    <property type="entry name" value="PRK09364.1"/>
    <property type="match status" value="1"/>
</dbReference>
<dbReference type="EMBL" id="FQZY01000071">
    <property type="protein sequence ID" value="SHK67400.1"/>
    <property type="molecule type" value="Genomic_DNA"/>
</dbReference>
<dbReference type="OrthoDB" id="9794429at2"/>
<evidence type="ECO:0000313" key="10">
    <source>
        <dbReference type="Proteomes" id="UP000184301"/>
    </source>
</evidence>
<dbReference type="InterPro" id="IPR036522">
    <property type="entry name" value="MoaC_sf"/>
</dbReference>
<dbReference type="CDD" id="cd01420">
    <property type="entry name" value="MoaC_PE"/>
    <property type="match status" value="1"/>
</dbReference>
<dbReference type="GO" id="GO:0006777">
    <property type="term" value="P:Mo-molybdopterin cofactor biosynthetic process"/>
    <property type="evidence" value="ECO:0007669"/>
    <property type="project" value="UniProtKB-UniRule"/>
</dbReference>
<comment type="function">
    <text evidence="6">Catalyzes the conversion of (8S)-3',8-cyclo-7,8-dihydroguanosine 5'-triphosphate to cyclic pyranopterin monophosphate (cPMP).</text>
</comment>
<evidence type="ECO:0000256" key="2">
    <source>
        <dbReference type="ARBA" id="ARBA00005046"/>
    </source>
</evidence>
<dbReference type="STRING" id="1121950.SAMN02745243_03477"/>
<protein>
    <recommendedName>
        <fullName evidence="3 6">Cyclic pyranopterin monophosphate synthase</fullName>
        <ecNumber evidence="3 6">4.6.1.17</ecNumber>
    </recommendedName>
    <alternativeName>
        <fullName evidence="6">Molybdenum cofactor biosynthesis protein C</fullName>
    </alternativeName>
</protein>
<dbReference type="InterPro" id="IPR050105">
    <property type="entry name" value="MoCo_biosynth_MoaA/MoaC"/>
</dbReference>
<evidence type="ECO:0000256" key="7">
    <source>
        <dbReference type="SAM" id="MobiDB-lite"/>
    </source>
</evidence>
<dbReference type="InterPro" id="IPR002820">
    <property type="entry name" value="Mopterin_CF_biosynth-C_dom"/>
</dbReference>
<dbReference type="Gene3D" id="3.30.70.640">
    <property type="entry name" value="Molybdopterin cofactor biosynthesis C (MoaC) domain"/>
    <property type="match status" value="1"/>
</dbReference>
<evidence type="ECO:0000313" key="9">
    <source>
        <dbReference type="EMBL" id="SHK67400.1"/>
    </source>
</evidence>
<dbReference type="HAMAP" id="MF_01224_B">
    <property type="entry name" value="MoaC_B"/>
    <property type="match status" value="1"/>
</dbReference>
<dbReference type="SUPFAM" id="SSF55040">
    <property type="entry name" value="Molybdenum cofactor biosynthesis protein C, MoaC"/>
    <property type="match status" value="1"/>
</dbReference>
<reference evidence="9 10" key="1">
    <citation type="submission" date="2016-11" db="EMBL/GenBank/DDBJ databases">
        <authorList>
            <person name="Jaros S."/>
            <person name="Januszkiewicz K."/>
            <person name="Wedrychowicz H."/>
        </authorList>
    </citation>
    <scope>NUCLEOTIDE SEQUENCE [LARGE SCALE GENOMIC DNA]</scope>
    <source>
        <strain evidence="9 10">DSM 15480</strain>
    </source>
</reference>
<keyword evidence="5 6" id="KW-0456">Lyase</keyword>
<sequence length="211" mass="23029">MELNHFDHQGNAVMVDVSEKENTSREAVAEGFIHVNSEVYRAIANGAVKKGDVLTVAQVAGIMGTKKTAELIPMCHLLNLTNAKVTFEMLEESQEIRAVCQVKTEGKTGVEMEALTGVSVALLTIYDMCKALDKTMEIRDIHVCTKSGGKSGDFVNPQLNIQAGGQVDIQPDLKLDLPLADKRQKKAAVSPSPREEEPGLQIWADEGTPRW</sequence>
<dbReference type="EC" id="4.6.1.17" evidence="3 6"/>
<dbReference type="UniPathway" id="UPA00344"/>
<comment type="pathway">
    <text evidence="2 6">Cofactor biosynthesis; molybdopterin biosynthesis.</text>
</comment>
<feature type="active site" evidence="6">
    <location>
        <position position="127"/>
    </location>
</feature>
<comment type="catalytic activity">
    <reaction evidence="1 6">
        <text>(8S)-3',8-cyclo-7,8-dihydroguanosine 5'-triphosphate = cyclic pyranopterin phosphate + diphosphate</text>
        <dbReference type="Rhea" id="RHEA:49580"/>
        <dbReference type="ChEBI" id="CHEBI:33019"/>
        <dbReference type="ChEBI" id="CHEBI:59648"/>
        <dbReference type="ChEBI" id="CHEBI:131766"/>
        <dbReference type="EC" id="4.6.1.17"/>
    </reaction>
</comment>
<comment type="similarity">
    <text evidence="6">Belongs to the MoaC family.</text>
</comment>
<name>A0A1M6UE02_9FIRM</name>
<feature type="region of interest" description="Disordered" evidence="7">
    <location>
        <begin position="184"/>
        <end position="211"/>
    </location>
</feature>
<evidence type="ECO:0000256" key="6">
    <source>
        <dbReference type="HAMAP-Rule" id="MF_01224"/>
    </source>
</evidence>
<dbReference type="NCBIfam" id="TIGR00581">
    <property type="entry name" value="moaC"/>
    <property type="match status" value="1"/>
</dbReference>
<proteinExistence type="inferred from homology"/>
<keyword evidence="4 6" id="KW-0501">Molybdenum cofactor biosynthesis</keyword>
<dbReference type="InterPro" id="IPR047594">
    <property type="entry name" value="MoaC_bact/euk"/>
</dbReference>
<feature type="binding site" evidence="6">
    <location>
        <begin position="74"/>
        <end position="76"/>
    </location>
    <ligand>
        <name>substrate</name>
    </ligand>
</feature>
<evidence type="ECO:0000256" key="1">
    <source>
        <dbReference type="ARBA" id="ARBA00001637"/>
    </source>
</evidence>
<dbReference type="InterPro" id="IPR023045">
    <property type="entry name" value="MoaC"/>
</dbReference>